<comment type="caution">
    <text evidence="1">The sequence shown here is derived from an EMBL/GenBank/DDBJ whole genome shotgun (WGS) entry which is preliminary data.</text>
</comment>
<dbReference type="EMBL" id="JAHRIO010070951">
    <property type="protein sequence ID" value="MEQ2181693.1"/>
    <property type="molecule type" value="Genomic_DNA"/>
</dbReference>
<evidence type="ECO:0000313" key="2">
    <source>
        <dbReference type="Proteomes" id="UP001476798"/>
    </source>
</evidence>
<organism evidence="1 2">
    <name type="scientific">Goodea atripinnis</name>
    <dbReference type="NCBI Taxonomy" id="208336"/>
    <lineage>
        <taxon>Eukaryota</taxon>
        <taxon>Metazoa</taxon>
        <taxon>Chordata</taxon>
        <taxon>Craniata</taxon>
        <taxon>Vertebrata</taxon>
        <taxon>Euteleostomi</taxon>
        <taxon>Actinopterygii</taxon>
        <taxon>Neopterygii</taxon>
        <taxon>Teleostei</taxon>
        <taxon>Neoteleostei</taxon>
        <taxon>Acanthomorphata</taxon>
        <taxon>Ovalentaria</taxon>
        <taxon>Atherinomorphae</taxon>
        <taxon>Cyprinodontiformes</taxon>
        <taxon>Goodeidae</taxon>
        <taxon>Goodea</taxon>
    </lineage>
</organism>
<sequence>MLGKPSYLDGTPAHCDHLKQGDGLHLLLLGMFAPCLSDTAAAGSGLFALDIPRDTACSFSSSLNSYIFTPEEVAST</sequence>
<evidence type="ECO:0000313" key="1">
    <source>
        <dbReference type="EMBL" id="MEQ2181693.1"/>
    </source>
</evidence>
<keyword evidence="2" id="KW-1185">Reference proteome</keyword>
<reference evidence="1 2" key="1">
    <citation type="submission" date="2021-06" db="EMBL/GenBank/DDBJ databases">
        <authorList>
            <person name="Palmer J.M."/>
        </authorList>
    </citation>
    <scope>NUCLEOTIDE SEQUENCE [LARGE SCALE GENOMIC DNA]</scope>
    <source>
        <strain evidence="1 2">GA_2019</strain>
        <tissue evidence="1">Muscle</tissue>
    </source>
</reference>
<proteinExistence type="predicted"/>
<gene>
    <name evidence="1" type="ORF">GOODEAATRI_014157</name>
</gene>
<dbReference type="Proteomes" id="UP001476798">
    <property type="component" value="Unassembled WGS sequence"/>
</dbReference>
<accession>A0ABV0PE28</accession>
<name>A0ABV0PE28_9TELE</name>
<protein>
    <submittedName>
        <fullName evidence="1">Uncharacterized protein</fullName>
    </submittedName>
</protein>